<evidence type="ECO:0000256" key="1">
    <source>
        <dbReference type="ARBA" id="ARBA00004651"/>
    </source>
</evidence>
<organism evidence="8 9">
    <name type="scientific">Parasedimentitalea denitrificans</name>
    <dbReference type="NCBI Taxonomy" id="2211118"/>
    <lineage>
        <taxon>Bacteria</taxon>
        <taxon>Pseudomonadati</taxon>
        <taxon>Pseudomonadota</taxon>
        <taxon>Alphaproteobacteria</taxon>
        <taxon>Rhodobacterales</taxon>
        <taxon>Paracoccaceae</taxon>
        <taxon>Parasedimentitalea</taxon>
    </lineage>
</organism>
<evidence type="ECO:0000313" key="9">
    <source>
        <dbReference type="Proteomes" id="UP001429564"/>
    </source>
</evidence>
<feature type="transmembrane region" description="Helical" evidence="6">
    <location>
        <begin position="99"/>
        <end position="130"/>
    </location>
</feature>
<feature type="transmembrane region" description="Helical" evidence="6">
    <location>
        <begin position="47"/>
        <end position="69"/>
    </location>
</feature>
<feature type="transmembrane region" description="Helical" evidence="6">
    <location>
        <begin position="267"/>
        <end position="286"/>
    </location>
</feature>
<keyword evidence="5 6" id="KW-0472">Membrane</keyword>
<reference evidence="8 9" key="1">
    <citation type="submission" date="2018-05" db="EMBL/GenBank/DDBJ databases">
        <authorList>
            <person name="Zhang Y.-J."/>
        </authorList>
    </citation>
    <scope>NUCLEOTIDE SEQUENCE [LARGE SCALE GENOMIC DNA]</scope>
    <source>
        <strain evidence="8 9">CY04</strain>
    </source>
</reference>
<keyword evidence="3 6" id="KW-0812">Transmembrane</keyword>
<feature type="transmembrane region" description="Helical" evidence="6">
    <location>
        <begin position="142"/>
        <end position="165"/>
    </location>
</feature>
<accession>A0ABX0WD31</accession>
<dbReference type="Pfam" id="PF05425">
    <property type="entry name" value="CopD"/>
    <property type="match status" value="1"/>
</dbReference>
<keyword evidence="4 6" id="KW-1133">Transmembrane helix</keyword>
<feature type="transmembrane region" description="Helical" evidence="6">
    <location>
        <begin position="220"/>
        <end position="239"/>
    </location>
</feature>
<evidence type="ECO:0000256" key="4">
    <source>
        <dbReference type="ARBA" id="ARBA00022989"/>
    </source>
</evidence>
<gene>
    <name evidence="8" type="ORF">DL239_16790</name>
</gene>
<comment type="subcellular location">
    <subcellularLocation>
        <location evidence="1">Cell membrane</location>
        <topology evidence="1">Multi-pass membrane protein</topology>
    </subcellularLocation>
</comment>
<evidence type="ECO:0000256" key="5">
    <source>
        <dbReference type="ARBA" id="ARBA00023136"/>
    </source>
</evidence>
<comment type="caution">
    <text evidence="8">The sequence shown here is derived from an EMBL/GenBank/DDBJ whole genome shotgun (WGS) entry which is preliminary data.</text>
</comment>
<name>A0ABX0WD31_9RHOB</name>
<dbReference type="EMBL" id="QHLQ01000020">
    <property type="protein sequence ID" value="NIZ62630.1"/>
    <property type="molecule type" value="Genomic_DNA"/>
</dbReference>
<dbReference type="InterPro" id="IPR032694">
    <property type="entry name" value="CopC/D"/>
</dbReference>
<evidence type="ECO:0000256" key="6">
    <source>
        <dbReference type="SAM" id="Phobius"/>
    </source>
</evidence>
<dbReference type="PANTHER" id="PTHR34820:SF4">
    <property type="entry name" value="INNER MEMBRANE PROTEIN YEBZ"/>
    <property type="match status" value="1"/>
</dbReference>
<dbReference type="Proteomes" id="UP001429564">
    <property type="component" value="Unassembled WGS sequence"/>
</dbReference>
<evidence type="ECO:0000256" key="2">
    <source>
        <dbReference type="ARBA" id="ARBA00022475"/>
    </source>
</evidence>
<dbReference type="PANTHER" id="PTHR34820">
    <property type="entry name" value="INNER MEMBRANE PROTEIN YEBZ"/>
    <property type="match status" value="1"/>
</dbReference>
<evidence type="ECO:0000259" key="7">
    <source>
        <dbReference type="Pfam" id="PF05425"/>
    </source>
</evidence>
<sequence>MPDIWGLSSILTKWLLYTGLTGATGITMVRIVFWSHVKPLETRLRRFSLVLAGIALTAAVLSFLLRGAALTGDISGMVDREMLGLLWTTPVGEAFTYRLAGVVLVIVGLYIPAIGAWVSLAGGIVALWSFTQIGHIPDLEQTGVRLLLLLHLLGVSFWVGILAPLHWLARDPEYLEIAAYLGDHFGVMASGIVAVLVLAGGLMAWLILGSVSLLFTSSYGLALVVKVTLVALLLGLAAANKLRFIPGMKAGKQQAANHLVRSIELEFIVITSVLIATATLTSVVSLPM</sequence>
<dbReference type="InterPro" id="IPR008457">
    <property type="entry name" value="Cu-R_CopD_dom"/>
</dbReference>
<feature type="transmembrane region" description="Helical" evidence="6">
    <location>
        <begin position="14"/>
        <end position="35"/>
    </location>
</feature>
<proteinExistence type="predicted"/>
<keyword evidence="9" id="KW-1185">Reference proteome</keyword>
<evidence type="ECO:0000313" key="8">
    <source>
        <dbReference type="EMBL" id="NIZ62630.1"/>
    </source>
</evidence>
<feature type="domain" description="Copper resistance protein D" evidence="7">
    <location>
        <begin position="184"/>
        <end position="280"/>
    </location>
</feature>
<protein>
    <submittedName>
        <fullName evidence="8">Copper-binding protein</fullName>
    </submittedName>
</protein>
<feature type="transmembrane region" description="Helical" evidence="6">
    <location>
        <begin position="185"/>
        <end position="208"/>
    </location>
</feature>
<evidence type="ECO:0000256" key="3">
    <source>
        <dbReference type="ARBA" id="ARBA00022692"/>
    </source>
</evidence>
<keyword evidence="2" id="KW-1003">Cell membrane</keyword>